<dbReference type="STRING" id="1076872.G8ZQK5"/>
<proteinExistence type="predicted"/>
<dbReference type="Gene3D" id="1.10.357.150">
    <property type="match status" value="1"/>
</dbReference>
<dbReference type="OrthoDB" id="534815at2759"/>
<evidence type="ECO:0000256" key="1">
    <source>
        <dbReference type="SAM" id="MobiDB-lite"/>
    </source>
</evidence>
<dbReference type="GO" id="GO:1990423">
    <property type="term" value="C:RZZ complex"/>
    <property type="evidence" value="ECO:0007669"/>
    <property type="project" value="TreeGrafter"/>
</dbReference>
<dbReference type="GO" id="GO:0005634">
    <property type="term" value="C:nucleus"/>
    <property type="evidence" value="ECO:0007669"/>
    <property type="project" value="EnsemblFungi"/>
</dbReference>
<dbReference type="InterPro" id="IPR038442">
    <property type="entry name" value="Dsl1_N_sf"/>
</dbReference>
<dbReference type="PANTHER" id="PTHR12205">
    <property type="entry name" value="CENTROMERE/KINETOCHORE PROTEIN ZW10"/>
    <property type="match status" value="1"/>
</dbReference>
<gene>
    <name evidence="4" type="primary">TDEL0C06030</name>
    <name evidence="4" type="ORF">TDEL_0C06030</name>
</gene>
<dbReference type="Proteomes" id="UP000005627">
    <property type="component" value="Chromosome 3"/>
</dbReference>
<dbReference type="GO" id="GO:0006888">
    <property type="term" value="P:endoplasmic reticulum to Golgi vesicle-mediated transport"/>
    <property type="evidence" value="ECO:0007669"/>
    <property type="project" value="TreeGrafter"/>
</dbReference>
<feature type="region of interest" description="Disordered" evidence="1">
    <location>
        <begin position="433"/>
        <end position="458"/>
    </location>
</feature>
<accession>G8ZQK5</accession>
<evidence type="ECO:0000259" key="3">
    <source>
        <dbReference type="Pfam" id="PF11989"/>
    </source>
</evidence>
<dbReference type="InterPro" id="IPR046362">
    <property type="entry name" value="Zw10/DSL1_C_sf"/>
</dbReference>
<evidence type="ECO:0008006" key="6">
    <source>
        <dbReference type="Google" id="ProtNLM"/>
    </source>
</evidence>
<protein>
    <recommendedName>
        <fullName evidence="6">Retrograde transport protein Dsl1 C-terminal domain-containing protein</fullName>
    </recommendedName>
</protein>
<dbReference type="Gene3D" id="1.20.58.1440">
    <property type="match status" value="1"/>
</dbReference>
<dbReference type="InterPro" id="IPR021875">
    <property type="entry name" value="Dsl1_N_dom"/>
</dbReference>
<dbReference type="GO" id="GO:0007094">
    <property type="term" value="P:mitotic spindle assembly checkpoint signaling"/>
    <property type="evidence" value="ECO:0007669"/>
    <property type="project" value="TreeGrafter"/>
</dbReference>
<sequence length="750" mass="86882">MASTRLDSASDRIEKILADRNGILHQLEDDPVLINDELREPSKIDTDAILKREMGLSRELREYTALKTVPSLVLEFKTNLHLLEFENSFYSLQTLRKKLRDFSEILSQSYGLQRSVATYVDNMHLDLVNSLYSILNDGFWKIGSDFVSFQEKVAFGNDRVDIDYVDFMASMVSLYFPQGHLDPKSWIISDMILGTMQETVRAKLDFILKEYVKLSGVTNLIKSCIFAQSSEALLEDNNKTLKFRQSSKKGDEKFKETLSSFKNVLQFLTETVVSQDKKILAERLGPSISTELMKSIKANASIIFRPENTHLRDESLAINLILKDLSENSDIWSYNGSELERLFSNSDIPTNLQVDKILQDQLTELRAFFASKNWRILTTITAAEPTKGSSKKTTVRTKRFSSSSKRSIADDWTWEEEAEDNGWDEHVDLDLDEADEDTSSRKSKKETNSEAADDAWDEAWDVDIDDEEEQEKSCGSTDTAPERKVSQLPMKIIQLVDNFRRRCHEMDHAKLDKNHYRYKQSVLETLIMAMAERHFKEDWWQLFLDMKYLLQKDPSLSRFKELTHNYLELNLKSREAIVYKLVCGQLDELSENEMDPSWAITIDQLIPFIQNQILKPLARVGKIDSDRCLTSFLKFLYNDCITDNILQCKIISERNSENLSEFISLVYSKTEISGLNGHTDYRENREKFAIIGKFLPLHLKEIMEMFYNGDFYLFTTDELVQWIVLLFAETPLRRNAIDDIYEIRNANIDG</sequence>
<dbReference type="FunCoup" id="G8ZQK5">
    <property type="interactions" value="53"/>
</dbReference>
<evidence type="ECO:0000313" key="4">
    <source>
        <dbReference type="EMBL" id="CCE91492.1"/>
    </source>
</evidence>
<dbReference type="PANTHER" id="PTHR12205:SF0">
    <property type="entry name" value="CENTROMERE_KINETOCHORE PROTEIN ZW10 HOMOLOG"/>
    <property type="match status" value="1"/>
</dbReference>
<dbReference type="InterPro" id="IPR021876">
    <property type="entry name" value="Dsl1_C"/>
</dbReference>
<dbReference type="Pfam" id="PF11989">
    <property type="entry name" value="Dsl1_C"/>
    <property type="match status" value="1"/>
</dbReference>
<dbReference type="AlphaFoldDB" id="G8ZQK5"/>
<dbReference type="RefSeq" id="XP_003680703.1">
    <property type="nucleotide sequence ID" value="XM_003680655.1"/>
</dbReference>
<feature type="domain" description="Retrograde transport protein Dsl1 C-terminal" evidence="3">
    <location>
        <begin position="556"/>
        <end position="748"/>
    </location>
</feature>
<dbReference type="GO" id="GO:0032581">
    <property type="term" value="P:ER-dependent peroxisome organization"/>
    <property type="evidence" value="ECO:0007669"/>
    <property type="project" value="EnsemblFungi"/>
</dbReference>
<reference evidence="4 5" key="1">
    <citation type="journal article" date="2011" name="Proc. Natl. Acad. Sci. U.S.A.">
        <title>Evolutionary erosion of yeast sex chromosomes by mating-type switching accidents.</title>
        <authorList>
            <person name="Gordon J.L."/>
            <person name="Armisen D."/>
            <person name="Proux-Wera E."/>
            <person name="Oheigeartaigh S.S."/>
            <person name="Byrne K.P."/>
            <person name="Wolfe K.H."/>
        </authorList>
    </citation>
    <scope>NUCLEOTIDE SEQUENCE [LARGE SCALE GENOMIC DNA]</scope>
    <source>
        <strain evidence="5">ATCC 10662 / CBS 1146 / NBRC 0425 / NCYC 2629 / NRRL Y-866</strain>
    </source>
</reference>
<dbReference type="EMBL" id="HE616744">
    <property type="protein sequence ID" value="CCE91492.1"/>
    <property type="molecule type" value="Genomic_DNA"/>
</dbReference>
<dbReference type="Pfam" id="PF11988">
    <property type="entry name" value="Dsl1_N"/>
    <property type="match status" value="1"/>
</dbReference>
<dbReference type="InParanoid" id="G8ZQK5"/>
<dbReference type="HOGENOM" id="CLU_357169_0_0_1"/>
<organism evidence="4 5">
    <name type="scientific">Torulaspora delbrueckii</name>
    <name type="common">Yeast</name>
    <name type="synonym">Candida colliculosa</name>
    <dbReference type="NCBI Taxonomy" id="4950"/>
    <lineage>
        <taxon>Eukaryota</taxon>
        <taxon>Fungi</taxon>
        <taxon>Dikarya</taxon>
        <taxon>Ascomycota</taxon>
        <taxon>Saccharomycotina</taxon>
        <taxon>Saccharomycetes</taxon>
        <taxon>Saccharomycetales</taxon>
        <taxon>Saccharomycetaceae</taxon>
        <taxon>Torulaspora</taxon>
    </lineage>
</organism>
<evidence type="ECO:0000259" key="2">
    <source>
        <dbReference type="Pfam" id="PF11988"/>
    </source>
</evidence>
<dbReference type="Gene3D" id="1.20.58.2230">
    <property type="entry name" value="Retrograde transport protein Dsl1, N-terminal domain"/>
    <property type="match status" value="1"/>
</dbReference>
<feature type="domain" description="Retrograde transport protein Dsl1 N-terminal" evidence="2">
    <location>
        <begin position="17"/>
        <end position="366"/>
    </location>
</feature>
<dbReference type="GO" id="GO:0070939">
    <property type="term" value="C:Dsl1/NZR complex"/>
    <property type="evidence" value="ECO:0007669"/>
    <property type="project" value="EnsemblFungi"/>
</dbReference>
<keyword evidence="5" id="KW-1185">Reference proteome</keyword>
<dbReference type="eggNOG" id="ENOG502QR7Q">
    <property type="taxonomic scope" value="Eukaryota"/>
</dbReference>
<dbReference type="GeneID" id="11501910"/>
<dbReference type="GO" id="GO:0006890">
    <property type="term" value="P:retrograde vesicle-mediated transport, Golgi to endoplasmic reticulum"/>
    <property type="evidence" value="ECO:0007669"/>
    <property type="project" value="EnsemblFungi"/>
</dbReference>
<evidence type="ECO:0000313" key="5">
    <source>
        <dbReference type="Proteomes" id="UP000005627"/>
    </source>
</evidence>
<name>G8ZQK5_TORDE</name>
<dbReference type="KEGG" id="tdl:TDEL_0C06030"/>
<dbReference type="Gene3D" id="1.10.287.3290">
    <property type="match status" value="1"/>
</dbReference>